<comment type="catalytic activity">
    <reaction evidence="19">
        <text>(6R)-5,10-methylenetetrahydrofolyl-(gamma-L-Glu)(n) + L-glutamate + ATP = (6R)-5,10-methylenetetrahydrofolyl-(gamma-L-Glu)(n+1) + ADP + phosphate + H(+)</text>
        <dbReference type="Rhea" id="RHEA:51912"/>
        <dbReference type="Rhea" id="RHEA-COMP:13257"/>
        <dbReference type="Rhea" id="RHEA-COMP:13258"/>
        <dbReference type="ChEBI" id="CHEBI:15378"/>
        <dbReference type="ChEBI" id="CHEBI:29985"/>
        <dbReference type="ChEBI" id="CHEBI:30616"/>
        <dbReference type="ChEBI" id="CHEBI:43474"/>
        <dbReference type="ChEBI" id="CHEBI:136572"/>
        <dbReference type="ChEBI" id="CHEBI:456216"/>
        <dbReference type="EC" id="6.3.2.17"/>
    </reaction>
</comment>
<dbReference type="GO" id="GO:0005737">
    <property type="term" value="C:cytoplasm"/>
    <property type="evidence" value="ECO:0007669"/>
    <property type="project" value="TreeGrafter"/>
</dbReference>
<evidence type="ECO:0000256" key="15">
    <source>
        <dbReference type="ARBA" id="ARBA00030592"/>
    </source>
</evidence>
<protein>
    <recommendedName>
        <fullName evidence="7">Dihydrofolate synthase/folylpolyglutamate synthase</fullName>
        <ecNumber evidence="5">6.3.2.12</ecNumber>
        <ecNumber evidence="6">6.3.2.17</ecNumber>
    </recommendedName>
    <alternativeName>
        <fullName evidence="16">Folylpoly-gamma-glutamate synthetase-dihydrofolate synthetase</fullName>
    </alternativeName>
    <alternativeName>
        <fullName evidence="14">Folylpolyglutamate synthetase</fullName>
    </alternativeName>
    <alternativeName>
        <fullName evidence="15">Tetrahydrofolylpolyglutamate synthase</fullName>
    </alternativeName>
</protein>
<dbReference type="NCBIfam" id="TIGR01499">
    <property type="entry name" value="folC"/>
    <property type="match status" value="1"/>
</dbReference>
<dbReference type="SUPFAM" id="SSF53244">
    <property type="entry name" value="MurD-like peptide ligases, peptide-binding domain"/>
    <property type="match status" value="1"/>
</dbReference>
<keyword evidence="13" id="KW-0289">Folate biosynthesis</keyword>
<dbReference type="PANTHER" id="PTHR11136">
    <property type="entry name" value="FOLYLPOLYGLUTAMATE SYNTHASE-RELATED"/>
    <property type="match status" value="1"/>
</dbReference>
<comment type="catalytic activity">
    <reaction evidence="17">
        <text>(6S)-5,6,7,8-tetrahydrofolyl-(gamma-L-Glu)(n) + L-glutamate + ATP = (6S)-5,6,7,8-tetrahydrofolyl-(gamma-L-Glu)(n+1) + ADP + phosphate + H(+)</text>
        <dbReference type="Rhea" id="RHEA:10580"/>
        <dbReference type="Rhea" id="RHEA-COMP:14738"/>
        <dbReference type="Rhea" id="RHEA-COMP:14740"/>
        <dbReference type="ChEBI" id="CHEBI:15378"/>
        <dbReference type="ChEBI" id="CHEBI:29985"/>
        <dbReference type="ChEBI" id="CHEBI:30616"/>
        <dbReference type="ChEBI" id="CHEBI:43474"/>
        <dbReference type="ChEBI" id="CHEBI:141005"/>
        <dbReference type="ChEBI" id="CHEBI:456216"/>
        <dbReference type="EC" id="6.3.2.17"/>
    </reaction>
</comment>
<feature type="domain" description="Mur ligase central" evidence="23">
    <location>
        <begin position="53"/>
        <end position="204"/>
    </location>
</feature>
<keyword evidence="25" id="KW-1185">Reference proteome</keyword>
<dbReference type="RefSeq" id="WP_188698107.1">
    <property type="nucleotide sequence ID" value="NZ_BMLS01000007.1"/>
</dbReference>
<name>A0A917Z329_9ALTE</name>
<dbReference type="Gene3D" id="3.40.1190.10">
    <property type="entry name" value="Mur-like, catalytic domain"/>
    <property type="match status" value="1"/>
</dbReference>
<dbReference type="InterPro" id="IPR001645">
    <property type="entry name" value="Folylpolyglutamate_synth"/>
</dbReference>
<evidence type="ECO:0000256" key="5">
    <source>
        <dbReference type="ARBA" id="ARBA00013023"/>
    </source>
</evidence>
<dbReference type="GO" id="GO:0005524">
    <property type="term" value="F:ATP binding"/>
    <property type="evidence" value="ECO:0007669"/>
    <property type="project" value="UniProtKB-KW"/>
</dbReference>
<comment type="pathway">
    <text evidence="2">Cofactor biosynthesis; tetrahydrofolate biosynthesis; 7,8-dihydrofolate from 2-amino-4-hydroxy-6-hydroxymethyl-7,8-dihydropteridine diphosphate and 4-aminobenzoate: step 2/2.</text>
</comment>
<sequence length="416" mass="45529">MSHISNNQPSSLEGWLQYLESIHPSTIDMGLARTQDVFTRLKLDFSHIKVITVAGTNGKGTTCTFLEQAFRQLGQSTCVYSSPHILDYRERLRVNGEMLDEAAHCRAFAKVEQARAEISLTYFEFGTLAALVLIAERKPDVAILEVGLGGRLDAVNVLDADMGVITTIDLDHQDWLGDTRELVAAEKAGIFRQQGAAVIGESQPPSNLFQIADELQLDASWQGQDFSYQLDGEQFHWQSQSGKTLCGPLPAIPAANVSTALCVLERMGELSKLDVPRLLHEVNVVGRCQLVGKHPAVLVDVAHNPQSADYLLSQIHRFSASKVHLVVGMLKDKDIRACLTPFTDLTPNWYLAPLAGPRGASAAMLADLLPDGQKVLECQSVKHAYQQALQNAQAEDLVVVFGSFFTVAEVLEPTAQ</sequence>
<dbReference type="GO" id="GO:0004326">
    <property type="term" value="F:tetrahydrofolylpolyglutamate synthase activity"/>
    <property type="evidence" value="ECO:0007669"/>
    <property type="project" value="UniProtKB-EC"/>
</dbReference>
<dbReference type="GO" id="GO:0008841">
    <property type="term" value="F:dihydrofolate synthase activity"/>
    <property type="evidence" value="ECO:0007669"/>
    <property type="project" value="UniProtKB-EC"/>
</dbReference>
<evidence type="ECO:0000259" key="23">
    <source>
        <dbReference type="Pfam" id="PF08245"/>
    </source>
</evidence>
<evidence type="ECO:0000256" key="9">
    <source>
        <dbReference type="ARBA" id="ARBA00022723"/>
    </source>
</evidence>
<dbReference type="PIRSF" id="PIRSF001563">
    <property type="entry name" value="Folylpolyglu_synth"/>
    <property type="match status" value="1"/>
</dbReference>
<comment type="similarity">
    <text evidence="4 21">Belongs to the folylpolyglutamate synthase family.</text>
</comment>
<comment type="catalytic activity">
    <reaction evidence="20">
        <text>7,8-dihydropteroate + L-glutamate + ATP = 7,8-dihydrofolate + ADP + phosphate + H(+)</text>
        <dbReference type="Rhea" id="RHEA:23584"/>
        <dbReference type="ChEBI" id="CHEBI:15378"/>
        <dbReference type="ChEBI" id="CHEBI:17839"/>
        <dbReference type="ChEBI" id="CHEBI:29985"/>
        <dbReference type="ChEBI" id="CHEBI:30616"/>
        <dbReference type="ChEBI" id="CHEBI:43474"/>
        <dbReference type="ChEBI" id="CHEBI:57451"/>
        <dbReference type="ChEBI" id="CHEBI:456216"/>
        <dbReference type="EC" id="6.3.2.12"/>
    </reaction>
</comment>
<dbReference type="GO" id="GO:0046656">
    <property type="term" value="P:folic acid biosynthetic process"/>
    <property type="evidence" value="ECO:0007669"/>
    <property type="project" value="UniProtKB-KW"/>
</dbReference>
<comment type="pathway">
    <text evidence="3">Cofactor biosynthesis; tetrahydrofolylpolyglutamate biosynthesis.</text>
</comment>
<dbReference type="EMBL" id="BMLS01000007">
    <property type="protein sequence ID" value="GGO73605.1"/>
    <property type="molecule type" value="Genomic_DNA"/>
</dbReference>
<evidence type="ECO:0000256" key="3">
    <source>
        <dbReference type="ARBA" id="ARBA00005150"/>
    </source>
</evidence>
<feature type="domain" description="Mur ligase C-terminal" evidence="22">
    <location>
        <begin position="286"/>
        <end position="404"/>
    </location>
</feature>
<evidence type="ECO:0000256" key="12">
    <source>
        <dbReference type="ARBA" id="ARBA00022842"/>
    </source>
</evidence>
<dbReference type="SUPFAM" id="SSF53623">
    <property type="entry name" value="MurD-like peptide ligases, catalytic domain"/>
    <property type="match status" value="1"/>
</dbReference>
<dbReference type="Pfam" id="PF02875">
    <property type="entry name" value="Mur_ligase_C"/>
    <property type="match status" value="1"/>
</dbReference>
<keyword evidence="9" id="KW-0479">Metal-binding</keyword>
<evidence type="ECO:0000256" key="11">
    <source>
        <dbReference type="ARBA" id="ARBA00022840"/>
    </source>
</evidence>
<reference evidence="24" key="1">
    <citation type="journal article" date="2014" name="Int. J. Syst. Evol. Microbiol.">
        <title>Complete genome sequence of Corynebacterium casei LMG S-19264T (=DSM 44701T), isolated from a smear-ripened cheese.</title>
        <authorList>
            <consortium name="US DOE Joint Genome Institute (JGI-PGF)"/>
            <person name="Walter F."/>
            <person name="Albersmeier A."/>
            <person name="Kalinowski J."/>
            <person name="Ruckert C."/>
        </authorList>
    </citation>
    <scope>NUCLEOTIDE SEQUENCE</scope>
    <source>
        <strain evidence="24">CGMCC 1.7086</strain>
    </source>
</reference>
<keyword evidence="8 21" id="KW-0436">Ligase</keyword>
<comment type="catalytic activity">
    <reaction evidence="18">
        <text>10-formyltetrahydrofolyl-(gamma-L-Glu)(n) + L-glutamate + ATP = 10-formyltetrahydrofolyl-(gamma-L-Glu)(n+1) + ADP + phosphate + H(+)</text>
        <dbReference type="Rhea" id="RHEA:51904"/>
        <dbReference type="Rhea" id="RHEA-COMP:13088"/>
        <dbReference type="Rhea" id="RHEA-COMP:14300"/>
        <dbReference type="ChEBI" id="CHEBI:15378"/>
        <dbReference type="ChEBI" id="CHEBI:29985"/>
        <dbReference type="ChEBI" id="CHEBI:30616"/>
        <dbReference type="ChEBI" id="CHEBI:43474"/>
        <dbReference type="ChEBI" id="CHEBI:134413"/>
        <dbReference type="ChEBI" id="CHEBI:456216"/>
        <dbReference type="EC" id="6.3.2.17"/>
    </reaction>
</comment>
<comment type="function">
    <text evidence="1">Functions in two distinct reactions of the de novo folate biosynthetic pathway. Catalyzes the addition of a glutamate residue to dihydropteroate (7,8-dihydropteroate or H2Pte) to form dihydrofolate (7,8-dihydrofolate monoglutamate or H2Pte-Glu). Also catalyzes successive additions of L-glutamate to tetrahydrofolate or 10-formyltetrahydrofolate or 5,10-methylenetetrahydrofolate, leading to folylpolyglutamate derivatives.</text>
</comment>
<evidence type="ECO:0000259" key="22">
    <source>
        <dbReference type="Pfam" id="PF02875"/>
    </source>
</evidence>
<evidence type="ECO:0000256" key="16">
    <source>
        <dbReference type="ARBA" id="ARBA00032510"/>
    </source>
</evidence>
<evidence type="ECO:0000256" key="10">
    <source>
        <dbReference type="ARBA" id="ARBA00022741"/>
    </source>
</evidence>
<dbReference type="Proteomes" id="UP000606935">
    <property type="component" value="Unassembled WGS sequence"/>
</dbReference>
<dbReference type="InterPro" id="IPR036565">
    <property type="entry name" value="Mur-like_cat_sf"/>
</dbReference>
<dbReference type="PANTHER" id="PTHR11136:SF0">
    <property type="entry name" value="DIHYDROFOLATE SYNTHETASE-RELATED"/>
    <property type="match status" value="1"/>
</dbReference>
<evidence type="ECO:0000256" key="20">
    <source>
        <dbReference type="ARBA" id="ARBA00049161"/>
    </source>
</evidence>
<evidence type="ECO:0000256" key="14">
    <source>
        <dbReference type="ARBA" id="ARBA00030048"/>
    </source>
</evidence>
<keyword evidence="12" id="KW-0460">Magnesium</keyword>
<dbReference type="InterPro" id="IPR036615">
    <property type="entry name" value="Mur_ligase_C_dom_sf"/>
</dbReference>
<gene>
    <name evidence="24" type="primary">folC</name>
    <name evidence="24" type="ORF">GCM10010982_34510</name>
</gene>
<evidence type="ECO:0000256" key="19">
    <source>
        <dbReference type="ARBA" id="ARBA00049035"/>
    </source>
</evidence>
<comment type="caution">
    <text evidence="24">The sequence shown here is derived from an EMBL/GenBank/DDBJ whole genome shotgun (WGS) entry which is preliminary data.</text>
</comment>
<dbReference type="AlphaFoldDB" id="A0A917Z329"/>
<keyword evidence="11 21" id="KW-0067">ATP-binding</keyword>
<evidence type="ECO:0000256" key="13">
    <source>
        <dbReference type="ARBA" id="ARBA00022909"/>
    </source>
</evidence>
<dbReference type="Gene3D" id="3.90.190.20">
    <property type="entry name" value="Mur ligase, C-terminal domain"/>
    <property type="match status" value="1"/>
</dbReference>
<reference evidence="24" key="2">
    <citation type="submission" date="2020-09" db="EMBL/GenBank/DDBJ databases">
        <authorList>
            <person name="Sun Q."/>
            <person name="Zhou Y."/>
        </authorList>
    </citation>
    <scope>NUCLEOTIDE SEQUENCE</scope>
    <source>
        <strain evidence="24">CGMCC 1.7086</strain>
    </source>
</reference>
<evidence type="ECO:0000256" key="1">
    <source>
        <dbReference type="ARBA" id="ARBA00002714"/>
    </source>
</evidence>
<evidence type="ECO:0000313" key="25">
    <source>
        <dbReference type="Proteomes" id="UP000606935"/>
    </source>
</evidence>
<dbReference type="Pfam" id="PF08245">
    <property type="entry name" value="Mur_ligase_M"/>
    <property type="match status" value="1"/>
</dbReference>
<evidence type="ECO:0000313" key="24">
    <source>
        <dbReference type="EMBL" id="GGO73605.1"/>
    </source>
</evidence>
<dbReference type="InterPro" id="IPR013221">
    <property type="entry name" value="Mur_ligase_cen"/>
</dbReference>
<proteinExistence type="inferred from homology"/>
<dbReference type="InterPro" id="IPR004101">
    <property type="entry name" value="Mur_ligase_C"/>
</dbReference>
<evidence type="ECO:0000256" key="17">
    <source>
        <dbReference type="ARBA" id="ARBA00047493"/>
    </source>
</evidence>
<accession>A0A917Z329</accession>
<evidence type="ECO:0000256" key="18">
    <source>
        <dbReference type="ARBA" id="ARBA00047808"/>
    </source>
</evidence>
<evidence type="ECO:0000256" key="6">
    <source>
        <dbReference type="ARBA" id="ARBA00013025"/>
    </source>
</evidence>
<evidence type="ECO:0000256" key="4">
    <source>
        <dbReference type="ARBA" id="ARBA00008276"/>
    </source>
</evidence>
<dbReference type="EC" id="6.3.2.12" evidence="5"/>
<keyword evidence="10 21" id="KW-0547">Nucleotide-binding</keyword>
<evidence type="ECO:0000256" key="8">
    <source>
        <dbReference type="ARBA" id="ARBA00022598"/>
    </source>
</evidence>
<dbReference type="NCBIfam" id="NF008101">
    <property type="entry name" value="PRK10846.1"/>
    <property type="match status" value="1"/>
</dbReference>
<dbReference type="EC" id="6.3.2.17" evidence="6"/>
<dbReference type="GO" id="GO:0046872">
    <property type="term" value="F:metal ion binding"/>
    <property type="evidence" value="ECO:0007669"/>
    <property type="project" value="UniProtKB-KW"/>
</dbReference>
<evidence type="ECO:0000256" key="21">
    <source>
        <dbReference type="PIRNR" id="PIRNR001563"/>
    </source>
</evidence>
<organism evidence="24 25">
    <name type="scientific">Bowmanella pacifica</name>
    <dbReference type="NCBI Taxonomy" id="502051"/>
    <lineage>
        <taxon>Bacteria</taxon>
        <taxon>Pseudomonadati</taxon>
        <taxon>Pseudomonadota</taxon>
        <taxon>Gammaproteobacteria</taxon>
        <taxon>Alteromonadales</taxon>
        <taxon>Alteromonadaceae</taxon>
        <taxon>Bowmanella</taxon>
    </lineage>
</organism>
<evidence type="ECO:0000256" key="7">
    <source>
        <dbReference type="ARBA" id="ARBA00019357"/>
    </source>
</evidence>
<evidence type="ECO:0000256" key="2">
    <source>
        <dbReference type="ARBA" id="ARBA00004799"/>
    </source>
</evidence>